<dbReference type="Gene3D" id="3.30.70.1730">
    <property type="match status" value="1"/>
</dbReference>
<organism evidence="6 7">
    <name type="scientific">Cyanobacterium stanieri LEGE 03274</name>
    <dbReference type="NCBI Taxonomy" id="1828756"/>
    <lineage>
        <taxon>Bacteria</taxon>
        <taxon>Bacillati</taxon>
        <taxon>Cyanobacteriota</taxon>
        <taxon>Cyanophyceae</taxon>
        <taxon>Oscillatoriophycideae</taxon>
        <taxon>Chroococcales</taxon>
        <taxon>Geminocystaceae</taxon>
        <taxon>Cyanobacterium</taxon>
    </lineage>
</organism>
<keyword evidence="3 5" id="KW-0687">Ribonucleoprotein</keyword>
<dbReference type="InterPro" id="IPR001790">
    <property type="entry name" value="Ribosomal_uL10"/>
</dbReference>
<evidence type="ECO:0000313" key="7">
    <source>
        <dbReference type="Proteomes" id="UP000654604"/>
    </source>
</evidence>
<evidence type="ECO:0000256" key="1">
    <source>
        <dbReference type="ARBA" id="ARBA00008889"/>
    </source>
</evidence>
<dbReference type="EMBL" id="JADEWC010000023">
    <property type="protein sequence ID" value="MBE9223117.1"/>
    <property type="molecule type" value="Genomic_DNA"/>
</dbReference>
<dbReference type="GO" id="GO:0005840">
    <property type="term" value="C:ribosome"/>
    <property type="evidence" value="ECO:0007669"/>
    <property type="project" value="UniProtKB-KW"/>
</dbReference>
<comment type="function">
    <text evidence="5">Forms part of the ribosomal stalk, playing a central role in the interaction of the ribosome with GTP-bound translation factors.</text>
</comment>
<name>A0ABR9V5I2_9CHRO</name>
<keyword evidence="2 5" id="KW-0689">Ribosomal protein</keyword>
<dbReference type="InterPro" id="IPR002363">
    <property type="entry name" value="Ribosomal_uL10_CS_bac"/>
</dbReference>
<evidence type="ECO:0000256" key="4">
    <source>
        <dbReference type="ARBA" id="ARBA00035202"/>
    </source>
</evidence>
<evidence type="ECO:0000256" key="5">
    <source>
        <dbReference type="HAMAP-Rule" id="MF_00362"/>
    </source>
</evidence>
<dbReference type="CDD" id="cd05797">
    <property type="entry name" value="Ribosomal_L10"/>
    <property type="match status" value="1"/>
</dbReference>
<sequence>MSKSLESKKKEVADLKGLLAESQLALVIDYQGLSVAEISDLRNRLREKGGTCKVTKNTLMGKAIEGDATWEPMSQFLSGSSAFVLADAENLGGTVKAYQAFLKDRKKSECRGGVMEGKALTKEEVKALADLPTKEELIGQIAGSINAITAKIARSINEVPSSLARAVDAVKSQQEDAA</sequence>
<dbReference type="NCBIfam" id="NF000955">
    <property type="entry name" value="PRK00099.1-1"/>
    <property type="match status" value="1"/>
</dbReference>
<dbReference type="SUPFAM" id="SSF160369">
    <property type="entry name" value="Ribosomal protein L10-like"/>
    <property type="match status" value="1"/>
</dbReference>
<keyword evidence="7" id="KW-1185">Reference proteome</keyword>
<comment type="similarity">
    <text evidence="1 5">Belongs to the universal ribosomal protein uL10 family.</text>
</comment>
<dbReference type="PROSITE" id="PS01109">
    <property type="entry name" value="RIBOSOMAL_L10"/>
    <property type="match status" value="1"/>
</dbReference>
<comment type="caution">
    <text evidence="6">The sequence shown here is derived from an EMBL/GenBank/DDBJ whole genome shotgun (WGS) entry which is preliminary data.</text>
</comment>
<dbReference type="PANTHER" id="PTHR11560">
    <property type="entry name" value="39S RIBOSOMAL PROTEIN L10, MITOCHONDRIAL"/>
    <property type="match status" value="1"/>
</dbReference>
<dbReference type="HAMAP" id="MF_00362">
    <property type="entry name" value="Ribosomal_uL10"/>
    <property type="match status" value="1"/>
</dbReference>
<dbReference type="InterPro" id="IPR043141">
    <property type="entry name" value="Ribosomal_uL10-like_sf"/>
</dbReference>
<accession>A0ABR9V5I2</accession>
<keyword evidence="5" id="KW-0699">rRNA-binding</keyword>
<proteinExistence type="inferred from homology"/>
<dbReference type="InterPro" id="IPR047865">
    <property type="entry name" value="Ribosomal_uL10_bac_type"/>
</dbReference>
<gene>
    <name evidence="5" type="primary">rplJ</name>
    <name evidence="5" type="synonym">rpl10</name>
    <name evidence="6" type="ORF">IQ215_10465</name>
</gene>
<dbReference type="Proteomes" id="UP000654604">
    <property type="component" value="Unassembled WGS sequence"/>
</dbReference>
<dbReference type="Gene3D" id="6.10.250.290">
    <property type="match status" value="1"/>
</dbReference>
<reference evidence="6 7" key="1">
    <citation type="submission" date="2020-10" db="EMBL/GenBank/DDBJ databases">
        <authorList>
            <person name="Castelo-Branco R."/>
            <person name="Eusebio N."/>
            <person name="Adriana R."/>
            <person name="Vieira A."/>
            <person name="Brugerolle De Fraissinette N."/>
            <person name="Rezende De Castro R."/>
            <person name="Schneider M.P."/>
            <person name="Vasconcelos V."/>
            <person name="Leao P.N."/>
        </authorList>
    </citation>
    <scope>NUCLEOTIDE SEQUENCE [LARGE SCALE GENOMIC DNA]</scope>
    <source>
        <strain evidence="6 7">LEGE 03274</strain>
    </source>
</reference>
<keyword evidence="5" id="KW-0694">RNA-binding</keyword>
<dbReference type="RefSeq" id="WP_193801276.1">
    <property type="nucleotide sequence ID" value="NZ_JADEWC010000023.1"/>
</dbReference>
<evidence type="ECO:0000256" key="3">
    <source>
        <dbReference type="ARBA" id="ARBA00023274"/>
    </source>
</evidence>
<comment type="subunit">
    <text evidence="5">Part of the ribosomal stalk of the 50S ribosomal subunit. The N-terminus interacts with L11 and the large rRNA to form the base of the stalk. The C-terminus forms an elongated spine to which L12 dimers bind in a sequential fashion forming a multimeric L10(L12)X complex.</text>
</comment>
<evidence type="ECO:0000256" key="2">
    <source>
        <dbReference type="ARBA" id="ARBA00022980"/>
    </source>
</evidence>
<evidence type="ECO:0000313" key="6">
    <source>
        <dbReference type="EMBL" id="MBE9223117.1"/>
    </source>
</evidence>
<dbReference type="InterPro" id="IPR022973">
    <property type="entry name" value="Ribosomal_uL10_bac"/>
</dbReference>
<dbReference type="Pfam" id="PF00466">
    <property type="entry name" value="Ribosomal_L10"/>
    <property type="match status" value="1"/>
</dbReference>
<protein>
    <recommendedName>
        <fullName evidence="4 5">Large ribosomal subunit protein uL10</fullName>
    </recommendedName>
</protein>